<evidence type="ECO:0000256" key="1">
    <source>
        <dbReference type="ARBA" id="ARBA00022630"/>
    </source>
</evidence>
<dbReference type="InterPro" id="IPR002938">
    <property type="entry name" value="FAD-bd"/>
</dbReference>
<dbReference type="SUPFAM" id="SSF51905">
    <property type="entry name" value="FAD/NAD(P)-binding domain"/>
    <property type="match status" value="1"/>
</dbReference>
<dbReference type="InterPro" id="IPR036188">
    <property type="entry name" value="FAD/NAD-bd_sf"/>
</dbReference>
<sequence>MALEEKKTPTIAIIGAGLGGVTLAIGLLNQTSIPPSAIHLYEAASQFSEIGAGIASGPNAVRALRLISPRIAEAYAKCVTNNAEQDLWSTWLGFRWGMPSKDGTRRTEDLILNLEYKPIAGQADEELIPGKPILARSCVHRAAFLDELVKLIPDGMCSFRKTLEDITEQSSSDPVTLHFSDGTTARADIVIGCDGVKSRTRTLLFGAEKAAPQFTNQYAYRSLVPMELAVKAMGPLLAQNGHIHFGYGGYIITYPVDHGKLMNLVAIKPFTEPWPSDKPWTAPATREEMLHDFEGWNEKLLAMLNTVKRPEKWALFDSQDLERFWKGKVCILGDAAHSSTPHLGAGSGMAFEDGYILSNLLGLYFETTRRHGSLDLERVFDAFDSVRRKRAQTLVKFSRDTGKMVQLRDKSVGDDEEGIARLLRNRYDWVWRYDLQESLTKAKAMLVNGK</sequence>
<dbReference type="PANTHER" id="PTHR46720">
    <property type="entry name" value="HYDROXYLASE, PUTATIVE (AFU_ORTHOLOGUE AFUA_3G01460)-RELATED"/>
    <property type="match status" value="1"/>
</dbReference>
<dbReference type="AlphaFoldDB" id="A0A6A6GWK3"/>
<dbReference type="PRINTS" id="PR00420">
    <property type="entry name" value="RNGMNOXGNASE"/>
</dbReference>
<keyword evidence="3" id="KW-0560">Oxidoreductase</keyword>
<protein>
    <submittedName>
        <fullName evidence="5">FAD/NAD(P)-binding domain-containing protein</fullName>
    </submittedName>
</protein>
<reference evidence="5" key="1">
    <citation type="journal article" date="2020" name="Stud. Mycol.">
        <title>101 Dothideomycetes genomes: a test case for predicting lifestyles and emergence of pathogens.</title>
        <authorList>
            <person name="Haridas S."/>
            <person name="Albert R."/>
            <person name="Binder M."/>
            <person name="Bloem J."/>
            <person name="Labutti K."/>
            <person name="Salamov A."/>
            <person name="Andreopoulos B."/>
            <person name="Baker S."/>
            <person name="Barry K."/>
            <person name="Bills G."/>
            <person name="Bluhm B."/>
            <person name="Cannon C."/>
            <person name="Castanera R."/>
            <person name="Culley D."/>
            <person name="Daum C."/>
            <person name="Ezra D."/>
            <person name="Gonzalez J."/>
            <person name="Henrissat B."/>
            <person name="Kuo A."/>
            <person name="Liang C."/>
            <person name="Lipzen A."/>
            <person name="Lutzoni F."/>
            <person name="Magnuson J."/>
            <person name="Mondo S."/>
            <person name="Nolan M."/>
            <person name="Ohm R."/>
            <person name="Pangilinan J."/>
            <person name="Park H.-J."/>
            <person name="Ramirez L."/>
            <person name="Alfaro M."/>
            <person name="Sun H."/>
            <person name="Tritt A."/>
            <person name="Yoshinaga Y."/>
            <person name="Zwiers L.-H."/>
            <person name="Turgeon B."/>
            <person name="Goodwin S."/>
            <person name="Spatafora J."/>
            <person name="Crous P."/>
            <person name="Grigoriev I."/>
        </authorList>
    </citation>
    <scope>NUCLEOTIDE SEQUENCE</scope>
    <source>
        <strain evidence="5">Tuck. ex Michener</strain>
    </source>
</reference>
<dbReference type="PANTHER" id="PTHR46720:SF3">
    <property type="entry name" value="FAD-BINDING DOMAIN-CONTAINING PROTEIN-RELATED"/>
    <property type="match status" value="1"/>
</dbReference>
<keyword evidence="1" id="KW-0285">Flavoprotein</keyword>
<evidence type="ECO:0000256" key="2">
    <source>
        <dbReference type="ARBA" id="ARBA00022827"/>
    </source>
</evidence>
<keyword evidence="2" id="KW-0274">FAD</keyword>
<dbReference type="Gene3D" id="3.50.50.60">
    <property type="entry name" value="FAD/NAD(P)-binding domain"/>
    <property type="match status" value="1"/>
</dbReference>
<organism evidence="5 6">
    <name type="scientific">Viridothelium virens</name>
    <name type="common">Speckled blister lichen</name>
    <name type="synonym">Trypethelium virens</name>
    <dbReference type="NCBI Taxonomy" id="1048519"/>
    <lineage>
        <taxon>Eukaryota</taxon>
        <taxon>Fungi</taxon>
        <taxon>Dikarya</taxon>
        <taxon>Ascomycota</taxon>
        <taxon>Pezizomycotina</taxon>
        <taxon>Dothideomycetes</taxon>
        <taxon>Dothideomycetes incertae sedis</taxon>
        <taxon>Trypetheliales</taxon>
        <taxon>Trypetheliaceae</taxon>
        <taxon>Viridothelium</taxon>
    </lineage>
</organism>
<dbReference type="Proteomes" id="UP000800092">
    <property type="component" value="Unassembled WGS sequence"/>
</dbReference>
<keyword evidence="6" id="KW-1185">Reference proteome</keyword>
<dbReference type="GO" id="GO:0071949">
    <property type="term" value="F:FAD binding"/>
    <property type="evidence" value="ECO:0007669"/>
    <property type="project" value="InterPro"/>
</dbReference>
<dbReference type="OrthoDB" id="417877at2759"/>
<evidence type="ECO:0000256" key="3">
    <source>
        <dbReference type="ARBA" id="ARBA00023002"/>
    </source>
</evidence>
<evidence type="ECO:0000259" key="4">
    <source>
        <dbReference type="Pfam" id="PF01494"/>
    </source>
</evidence>
<proteinExistence type="predicted"/>
<evidence type="ECO:0000313" key="6">
    <source>
        <dbReference type="Proteomes" id="UP000800092"/>
    </source>
</evidence>
<evidence type="ECO:0000313" key="5">
    <source>
        <dbReference type="EMBL" id="KAF2229979.1"/>
    </source>
</evidence>
<dbReference type="Pfam" id="PF01494">
    <property type="entry name" value="FAD_binding_3"/>
    <property type="match status" value="1"/>
</dbReference>
<dbReference type="GO" id="GO:0016491">
    <property type="term" value="F:oxidoreductase activity"/>
    <property type="evidence" value="ECO:0007669"/>
    <property type="project" value="UniProtKB-KW"/>
</dbReference>
<dbReference type="GO" id="GO:0044550">
    <property type="term" value="P:secondary metabolite biosynthetic process"/>
    <property type="evidence" value="ECO:0007669"/>
    <property type="project" value="TreeGrafter"/>
</dbReference>
<gene>
    <name evidence="5" type="ORF">EV356DRAFT_454794</name>
</gene>
<dbReference type="SUPFAM" id="SSF54373">
    <property type="entry name" value="FAD-linked reductases, C-terminal domain"/>
    <property type="match status" value="1"/>
</dbReference>
<feature type="domain" description="FAD-binding" evidence="4">
    <location>
        <begin position="181"/>
        <end position="397"/>
    </location>
</feature>
<name>A0A6A6GWK3_VIRVR</name>
<dbReference type="InterPro" id="IPR051104">
    <property type="entry name" value="FAD_monoxygenase"/>
</dbReference>
<accession>A0A6A6GWK3</accession>
<dbReference type="EMBL" id="ML991850">
    <property type="protein sequence ID" value="KAF2229979.1"/>
    <property type="molecule type" value="Genomic_DNA"/>
</dbReference>